<feature type="compositionally biased region" description="Low complexity" evidence="1">
    <location>
        <begin position="1"/>
        <end position="12"/>
    </location>
</feature>
<feature type="compositionally biased region" description="Pro residues" evidence="1">
    <location>
        <begin position="77"/>
        <end position="92"/>
    </location>
</feature>
<dbReference type="KEGG" id="hir:HETIRDRAFT_451671"/>
<name>W4KAB6_HETIT</name>
<evidence type="ECO:0000256" key="1">
    <source>
        <dbReference type="SAM" id="MobiDB-lite"/>
    </source>
</evidence>
<dbReference type="EMBL" id="KI925458">
    <property type="protein sequence ID" value="ETW82026.1"/>
    <property type="molecule type" value="Genomic_DNA"/>
</dbReference>
<evidence type="ECO:0000313" key="2">
    <source>
        <dbReference type="EMBL" id="ETW82026.1"/>
    </source>
</evidence>
<feature type="region of interest" description="Disordered" evidence="1">
    <location>
        <begin position="1"/>
        <end position="98"/>
    </location>
</feature>
<protein>
    <submittedName>
        <fullName evidence="2">Uncharacterized protein</fullName>
    </submittedName>
</protein>
<accession>W4KAB6</accession>
<gene>
    <name evidence="2" type="ORF">HETIRDRAFT_451671</name>
</gene>
<dbReference type="RefSeq" id="XP_009546605.1">
    <property type="nucleotide sequence ID" value="XM_009548310.1"/>
</dbReference>
<feature type="compositionally biased region" description="Pro residues" evidence="1">
    <location>
        <begin position="52"/>
        <end position="68"/>
    </location>
</feature>
<dbReference type="GeneID" id="20676182"/>
<reference evidence="2 3" key="1">
    <citation type="journal article" date="2012" name="New Phytol.">
        <title>Insight into trade-off between wood decay and parasitism from the genome of a fungal forest pathogen.</title>
        <authorList>
            <person name="Olson A."/>
            <person name="Aerts A."/>
            <person name="Asiegbu F."/>
            <person name="Belbahri L."/>
            <person name="Bouzid O."/>
            <person name="Broberg A."/>
            <person name="Canback B."/>
            <person name="Coutinho P.M."/>
            <person name="Cullen D."/>
            <person name="Dalman K."/>
            <person name="Deflorio G."/>
            <person name="van Diepen L.T."/>
            <person name="Dunand C."/>
            <person name="Duplessis S."/>
            <person name="Durling M."/>
            <person name="Gonthier P."/>
            <person name="Grimwood J."/>
            <person name="Fossdal C.G."/>
            <person name="Hansson D."/>
            <person name="Henrissat B."/>
            <person name="Hietala A."/>
            <person name="Himmelstrand K."/>
            <person name="Hoffmeister D."/>
            <person name="Hogberg N."/>
            <person name="James T.Y."/>
            <person name="Karlsson M."/>
            <person name="Kohler A."/>
            <person name="Kues U."/>
            <person name="Lee Y.H."/>
            <person name="Lin Y.C."/>
            <person name="Lind M."/>
            <person name="Lindquist E."/>
            <person name="Lombard V."/>
            <person name="Lucas S."/>
            <person name="Lunden K."/>
            <person name="Morin E."/>
            <person name="Murat C."/>
            <person name="Park J."/>
            <person name="Raffaello T."/>
            <person name="Rouze P."/>
            <person name="Salamov A."/>
            <person name="Schmutz J."/>
            <person name="Solheim H."/>
            <person name="Stahlberg J."/>
            <person name="Velez H."/>
            <person name="de Vries R.P."/>
            <person name="Wiebenga A."/>
            <person name="Woodward S."/>
            <person name="Yakovlev I."/>
            <person name="Garbelotto M."/>
            <person name="Martin F."/>
            <person name="Grigoriev I.V."/>
            <person name="Stenlid J."/>
        </authorList>
    </citation>
    <scope>NUCLEOTIDE SEQUENCE [LARGE SCALE GENOMIC DNA]</scope>
    <source>
        <strain evidence="2 3">TC 32-1</strain>
    </source>
</reference>
<dbReference type="HOGENOM" id="CLU_1722609_0_0_1"/>
<proteinExistence type="predicted"/>
<dbReference type="Proteomes" id="UP000030671">
    <property type="component" value="Unassembled WGS sequence"/>
</dbReference>
<keyword evidence="3" id="KW-1185">Reference proteome</keyword>
<organism evidence="2 3">
    <name type="scientific">Heterobasidion irregulare (strain TC 32-1)</name>
    <dbReference type="NCBI Taxonomy" id="747525"/>
    <lineage>
        <taxon>Eukaryota</taxon>
        <taxon>Fungi</taxon>
        <taxon>Dikarya</taxon>
        <taxon>Basidiomycota</taxon>
        <taxon>Agaricomycotina</taxon>
        <taxon>Agaricomycetes</taxon>
        <taxon>Russulales</taxon>
        <taxon>Bondarzewiaceae</taxon>
        <taxon>Heterobasidion</taxon>
        <taxon>Heterobasidion annosum species complex</taxon>
    </lineage>
</organism>
<sequence length="152" mass="16425">MAPAPRSLFPRRPSLPPRPFPSNAHLTSPPRTQNPALPPPHTRTHTHTLSPTLPPTRQQPPVLGPPRPLSLSAHCPPLAPPPPSKRPRPSPAAPYTAPIAAYDPKKDVIIFLRAHPFPPFPLLVSPPSALALSRLPVFSTLLSLARRLIHAA</sequence>
<evidence type="ECO:0000313" key="3">
    <source>
        <dbReference type="Proteomes" id="UP000030671"/>
    </source>
</evidence>
<feature type="compositionally biased region" description="Polar residues" evidence="1">
    <location>
        <begin position="24"/>
        <end position="35"/>
    </location>
</feature>
<dbReference type="InParanoid" id="W4KAB6"/>
<dbReference type="AlphaFoldDB" id="W4KAB6"/>